<protein>
    <recommendedName>
        <fullName evidence="2">Lipid/polyisoprenoid-binding YceI-like domain-containing protein</fullName>
    </recommendedName>
</protein>
<evidence type="ECO:0000259" key="2">
    <source>
        <dbReference type="SMART" id="SM00867"/>
    </source>
</evidence>
<sequence>MTWTIDAGHSHIQFSARHMMIAKVRGRFQTFTGKVEFDEQNPANSSVSVEIEVASIDTRDEKRDGHLTSPDFLDAANYPSMTFVSKRIEMVDGMHGKIIGDLTMRGVTREVTLETEYNGQAKSPWGTTSAGFTASTKINRKDWGLNWNVALETGGVLVGEEITIEIELEMVKMVPEEAAGVAA</sequence>
<comment type="caution">
    <text evidence="3">The sequence shown here is derived from an EMBL/GenBank/DDBJ whole genome shotgun (WGS) entry which is preliminary data.</text>
</comment>
<evidence type="ECO:0000313" key="4">
    <source>
        <dbReference type="Proteomes" id="UP000220922"/>
    </source>
</evidence>
<gene>
    <name evidence="3" type="ORF">A9Q02_03965</name>
</gene>
<dbReference type="InterPro" id="IPR036761">
    <property type="entry name" value="TTHA0802/YceI-like_sf"/>
</dbReference>
<dbReference type="SUPFAM" id="SSF101874">
    <property type="entry name" value="YceI-like"/>
    <property type="match status" value="1"/>
</dbReference>
<organism evidence="3 4">
    <name type="scientific">Candidatus Chloroploca asiatica</name>
    <dbReference type="NCBI Taxonomy" id="1506545"/>
    <lineage>
        <taxon>Bacteria</taxon>
        <taxon>Bacillati</taxon>
        <taxon>Chloroflexota</taxon>
        <taxon>Chloroflexia</taxon>
        <taxon>Chloroflexales</taxon>
        <taxon>Chloroflexineae</taxon>
        <taxon>Oscillochloridaceae</taxon>
        <taxon>Candidatus Chloroploca</taxon>
    </lineage>
</organism>
<evidence type="ECO:0000313" key="3">
    <source>
        <dbReference type="EMBL" id="PDV97619.1"/>
    </source>
</evidence>
<dbReference type="OrthoDB" id="9811006at2"/>
<dbReference type="SMART" id="SM00867">
    <property type="entry name" value="YceI"/>
    <property type="match status" value="1"/>
</dbReference>
<accession>A0A2H3KIE5</accession>
<dbReference type="PANTHER" id="PTHR34406">
    <property type="entry name" value="PROTEIN YCEI"/>
    <property type="match status" value="1"/>
</dbReference>
<dbReference type="Gene3D" id="2.40.128.110">
    <property type="entry name" value="Lipid/polyisoprenoid-binding, YceI-like"/>
    <property type="match status" value="1"/>
</dbReference>
<dbReference type="Proteomes" id="UP000220922">
    <property type="component" value="Unassembled WGS sequence"/>
</dbReference>
<feature type="domain" description="Lipid/polyisoprenoid-binding YceI-like" evidence="2">
    <location>
        <begin position="2"/>
        <end position="171"/>
    </location>
</feature>
<dbReference type="RefSeq" id="WP_097654246.1">
    <property type="nucleotide sequence ID" value="NZ_LYXE01000127.1"/>
</dbReference>
<dbReference type="EMBL" id="LYXE01000127">
    <property type="protein sequence ID" value="PDV97619.1"/>
    <property type="molecule type" value="Genomic_DNA"/>
</dbReference>
<dbReference type="InterPro" id="IPR007372">
    <property type="entry name" value="Lipid/polyisoprenoid-bd_YceI"/>
</dbReference>
<comment type="similarity">
    <text evidence="1">Belongs to the UPF0312 family.</text>
</comment>
<dbReference type="AlphaFoldDB" id="A0A2H3KIE5"/>
<reference evidence="3 4" key="1">
    <citation type="submission" date="2016-05" db="EMBL/GenBank/DDBJ databases">
        <authorList>
            <person name="Lavstsen T."/>
            <person name="Jespersen J.S."/>
        </authorList>
    </citation>
    <scope>NUCLEOTIDE SEQUENCE [LARGE SCALE GENOMIC DNA]</scope>
    <source>
        <strain evidence="3 4">B7-9</strain>
    </source>
</reference>
<dbReference type="PANTHER" id="PTHR34406:SF1">
    <property type="entry name" value="PROTEIN YCEI"/>
    <property type="match status" value="1"/>
</dbReference>
<name>A0A2H3KIE5_9CHLR</name>
<evidence type="ECO:0000256" key="1">
    <source>
        <dbReference type="ARBA" id="ARBA00008812"/>
    </source>
</evidence>
<proteinExistence type="inferred from homology"/>
<dbReference type="Pfam" id="PF04264">
    <property type="entry name" value="YceI"/>
    <property type="match status" value="1"/>
</dbReference>
<keyword evidence="4" id="KW-1185">Reference proteome</keyword>